<gene>
    <name evidence="2" type="ORF">LTR24_009320</name>
</gene>
<sequence length="252" mass="27617">MSSNNSVFFGQNQFCLTGTIETPSRQALWHYELAALADRLGFQSAQIAQQLSQDPDQAAARRALLGARASIMTDCSSMRMESYIHKIAALFKDFRRNQADAADAALLCNGPGEILDRRSGCPLQKAQEQSHQAMTFAYMHSPDPDTHGEPTALFVRRDIYLFFYGKLDLQHLGAPLEWSFDPRPGLRSSPSRDRVDHEGAGEELHRGSAEAIGSGWQEVEISGSPAAAESVYTDASLAPSEDLNLEAGVNNE</sequence>
<feature type="region of interest" description="Disordered" evidence="1">
    <location>
        <begin position="180"/>
        <end position="213"/>
    </location>
</feature>
<feature type="compositionally biased region" description="Basic and acidic residues" evidence="1">
    <location>
        <begin position="190"/>
        <end position="208"/>
    </location>
</feature>
<evidence type="ECO:0000313" key="2">
    <source>
        <dbReference type="EMBL" id="KAK5077797.1"/>
    </source>
</evidence>
<accession>A0ABR0JXD1</accession>
<evidence type="ECO:0000313" key="3">
    <source>
        <dbReference type="Proteomes" id="UP001345013"/>
    </source>
</evidence>
<reference evidence="2 3" key="1">
    <citation type="submission" date="2023-08" db="EMBL/GenBank/DDBJ databases">
        <title>Black Yeasts Isolated from many extreme environments.</title>
        <authorList>
            <person name="Coleine C."/>
            <person name="Stajich J.E."/>
            <person name="Selbmann L."/>
        </authorList>
    </citation>
    <scope>NUCLEOTIDE SEQUENCE [LARGE SCALE GENOMIC DNA]</scope>
    <source>
        <strain evidence="2 3">CCFEE 5885</strain>
    </source>
</reference>
<protein>
    <submittedName>
        <fullName evidence="2">Uncharacterized protein</fullName>
    </submittedName>
</protein>
<dbReference type="Pfam" id="PF12520">
    <property type="entry name" value="DUF3723"/>
    <property type="match status" value="1"/>
</dbReference>
<proteinExistence type="predicted"/>
<dbReference type="Proteomes" id="UP001345013">
    <property type="component" value="Unassembled WGS sequence"/>
</dbReference>
<name>A0ABR0JXD1_9EURO</name>
<evidence type="ECO:0000256" key="1">
    <source>
        <dbReference type="SAM" id="MobiDB-lite"/>
    </source>
</evidence>
<organism evidence="2 3">
    <name type="scientific">Lithohypha guttulata</name>
    <dbReference type="NCBI Taxonomy" id="1690604"/>
    <lineage>
        <taxon>Eukaryota</taxon>
        <taxon>Fungi</taxon>
        <taxon>Dikarya</taxon>
        <taxon>Ascomycota</taxon>
        <taxon>Pezizomycotina</taxon>
        <taxon>Eurotiomycetes</taxon>
        <taxon>Chaetothyriomycetidae</taxon>
        <taxon>Chaetothyriales</taxon>
        <taxon>Trichomeriaceae</taxon>
        <taxon>Lithohypha</taxon>
    </lineage>
</organism>
<comment type="caution">
    <text evidence="2">The sequence shown here is derived from an EMBL/GenBank/DDBJ whole genome shotgun (WGS) entry which is preliminary data.</text>
</comment>
<dbReference type="EMBL" id="JAVRRG010000199">
    <property type="protein sequence ID" value="KAK5077797.1"/>
    <property type="molecule type" value="Genomic_DNA"/>
</dbReference>
<keyword evidence="3" id="KW-1185">Reference proteome</keyword>
<dbReference type="InterPro" id="IPR022198">
    <property type="entry name" value="DUF3723"/>
</dbReference>